<dbReference type="AlphaFoldDB" id="A0A545UT93"/>
<evidence type="ECO:0000256" key="1">
    <source>
        <dbReference type="ARBA" id="ARBA00001933"/>
    </source>
</evidence>
<feature type="region of interest" description="Disordered" evidence="5">
    <location>
        <begin position="58"/>
        <end position="80"/>
    </location>
</feature>
<sequence>MSSRLGSSAAGQYMKRVPCRVLRFESAAKHHHYPHAHIVRSTATGRTEAARRAFSHCAARRQPMAGGDNDEQGGGGGGGGWVGVKGAGSLDLRSDVMTVPTPAMLAAVANCTLRDDVFNEDATTRDLEAHVAQLAGKEAALFVTSGTMGNQVALRSLLTQPPFGVLADHRSHIILYEGGGVSSLTGATVQPVVPKNGVHLTVEDVAAHAVVSDDVHATPTRVISLENTLNGMVMPLDEVARIAAFARARGIRMHCDGARLWEAVVAGGAGAGAASGLPAFCAHFDTVSLCFSKGLGAPVGSVVVGDAATVTHARRTFGADPDGGGAALLRASHETARRVEAAWRARGGGLVHPVQTNMCWLDLEARGVSGEAFAALCADEGLVASGGRLVTHYQIAQNEAVVLPRLERVFDRVLGATSR</sequence>
<evidence type="ECO:0000313" key="8">
    <source>
        <dbReference type="Proteomes" id="UP000315783"/>
    </source>
</evidence>
<dbReference type="GO" id="GO:0006545">
    <property type="term" value="P:glycine biosynthetic process"/>
    <property type="evidence" value="ECO:0007669"/>
    <property type="project" value="TreeGrafter"/>
</dbReference>
<dbReference type="InterPro" id="IPR015424">
    <property type="entry name" value="PyrdxlP-dep_Trfase"/>
</dbReference>
<proteinExistence type="inferred from homology"/>
<evidence type="ECO:0000256" key="4">
    <source>
        <dbReference type="ARBA" id="ARBA00023239"/>
    </source>
</evidence>
<comment type="similarity">
    <text evidence="2">Belongs to the threonine aldolase family.</text>
</comment>
<dbReference type="Gene3D" id="3.40.640.10">
    <property type="entry name" value="Type I PLP-dependent aspartate aminotransferase-like (Major domain)"/>
    <property type="match status" value="1"/>
</dbReference>
<evidence type="ECO:0000259" key="6">
    <source>
        <dbReference type="Pfam" id="PF01212"/>
    </source>
</evidence>
<name>A0A545UT93_9HYPO</name>
<evidence type="ECO:0000256" key="2">
    <source>
        <dbReference type="ARBA" id="ARBA00006966"/>
    </source>
</evidence>
<comment type="cofactor">
    <cofactor evidence="1">
        <name>pyridoxal 5'-phosphate</name>
        <dbReference type="ChEBI" id="CHEBI:597326"/>
    </cofactor>
</comment>
<dbReference type="InterPro" id="IPR015422">
    <property type="entry name" value="PyrdxlP-dep_Trfase_small"/>
</dbReference>
<keyword evidence="4" id="KW-0456">Lyase</keyword>
<accession>A0A545UT93</accession>
<dbReference type="Pfam" id="PF01212">
    <property type="entry name" value="Beta_elim_lyase"/>
    <property type="match status" value="1"/>
</dbReference>
<keyword evidence="8" id="KW-1185">Reference proteome</keyword>
<dbReference type="GO" id="GO:0008732">
    <property type="term" value="F:L-allo-threonine aldolase activity"/>
    <property type="evidence" value="ECO:0007669"/>
    <property type="project" value="TreeGrafter"/>
</dbReference>
<dbReference type="Gene3D" id="3.90.1150.10">
    <property type="entry name" value="Aspartate Aminotransferase, domain 1"/>
    <property type="match status" value="1"/>
</dbReference>
<dbReference type="PANTHER" id="PTHR48097:SF9">
    <property type="entry name" value="L-THREONINE ALDOLASE"/>
    <property type="match status" value="1"/>
</dbReference>
<dbReference type="PANTHER" id="PTHR48097">
    <property type="entry name" value="L-THREONINE ALDOLASE-RELATED"/>
    <property type="match status" value="1"/>
</dbReference>
<dbReference type="STRING" id="43265.A0A545UT93"/>
<dbReference type="InterPro" id="IPR015421">
    <property type="entry name" value="PyrdxlP-dep_Trfase_major"/>
</dbReference>
<dbReference type="GO" id="GO:0006567">
    <property type="term" value="P:L-threonine catabolic process"/>
    <property type="evidence" value="ECO:0007669"/>
    <property type="project" value="TreeGrafter"/>
</dbReference>
<keyword evidence="3" id="KW-0663">Pyridoxal phosphate</keyword>
<comment type="caution">
    <text evidence="7">The sequence shown here is derived from an EMBL/GenBank/DDBJ whole genome shotgun (WGS) entry which is preliminary data.</text>
</comment>
<evidence type="ECO:0000256" key="5">
    <source>
        <dbReference type="SAM" id="MobiDB-lite"/>
    </source>
</evidence>
<reference evidence="7 8" key="1">
    <citation type="journal article" date="2019" name="Appl. Microbiol. Biotechnol.">
        <title>Genome sequence of Isaria javanica and comparative genome analysis insights into family S53 peptidase evolution in fungal entomopathogens.</title>
        <authorList>
            <person name="Lin R."/>
            <person name="Zhang X."/>
            <person name="Xin B."/>
            <person name="Zou M."/>
            <person name="Gao Y."/>
            <person name="Qin F."/>
            <person name="Hu Q."/>
            <person name="Xie B."/>
            <person name="Cheng X."/>
        </authorList>
    </citation>
    <scope>NUCLEOTIDE SEQUENCE [LARGE SCALE GENOMIC DNA]</scope>
    <source>
        <strain evidence="7 8">IJ1G</strain>
    </source>
</reference>
<dbReference type="InterPro" id="IPR001597">
    <property type="entry name" value="ArAA_b-elim_lyase/Thr_aldolase"/>
</dbReference>
<dbReference type="FunFam" id="3.40.640.10:FF:000030">
    <property type="entry name" value="Low-specificity L-threonine aldolase"/>
    <property type="match status" value="1"/>
</dbReference>
<feature type="domain" description="Aromatic amino acid beta-eliminating lyase/threonine aldolase" evidence="6">
    <location>
        <begin position="91"/>
        <end position="316"/>
    </location>
</feature>
<dbReference type="SUPFAM" id="SSF53383">
    <property type="entry name" value="PLP-dependent transferases"/>
    <property type="match status" value="1"/>
</dbReference>
<gene>
    <name evidence="7" type="ORF">IF1G_08610</name>
</gene>
<organism evidence="7 8">
    <name type="scientific">Cordyceps javanica</name>
    <dbReference type="NCBI Taxonomy" id="43265"/>
    <lineage>
        <taxon>Eukaryota</taxon>
        <taxon>Fungi</taxon>
        <taxon>Dikarya</taxon>
        <taxon>Ascomycota</taxon>
        <taxon>Pezizomycotina</taxon>
        <taxon>Sordariomycetes</taxon>
        <taxon>Hypocreomycetidae</taxon>
        <taxon>Hypocreales</taxon>
        <taxon>Cordycipitaceae</taxon>
        <taxon>Cordyceps</taxon>
    </lineage>
</organism>
<evidence type="ECO:0000256" key="3">
    <source>
        <dbReference type="ARBA" id="ARBA00022898"/>
    </source>
</evidence>
<protein>
    <submittedName>
        <fullName evidence="7">L-allo-threonine aldolase</fullName>
    </submittedName>
</protein>
<dbReference type="Proteomes" id="UP000315783">
    <property type="component" value="Unassembled WGS sequence"/>
</dbReference>
<evidence type="ECO:0000313" key="7">
    <source>
        <dbReference type="EMBL" id="TQV92686.1"/>
    </source>
</evidence>
<dbReference type="EMBL" id="SPUK01000014">
    <property type="protein sequence ID" value="TQV92686.1"/>
    <property type="molecule type" value="Genomic_DNA"/>
</dbReference>
<dbReference type="GO" id="GO:0005829">
    <property type="term" value="C:cytosol"/>
    <property type="evidence" value="ECO:0007669"/>
    <property type="project" value="TreeGrafter"/>
</dbReference>